<sequence>MEWKLADVVPIFKKGERVKKNNYRPTAENGYNFNFAQTTGHAAKCVTGGSSTAFGWTSYPGFSSSESSNPTWYSRMETRLEDESQSLRSRPTTALPPASPGEEKLQQLYSRRQPCSNCGEINHDLSHCWFNYRLKCGHCREHGHKTRLCPLNI</sequence>
<evidence type="ECO:0008006" key="4">
    <source>
        <dbReference type="Google" id="ProtNLM"/>
    </source>
</evidence>
<organism evidence="2 3">
    <name type="scientific">Halocaridina rubra</name>
    <name type="common">Hawaiian red shrimp</name>
    <dbReference type="NCBI Taxonomy" id="373956"/>
    <lineage>
        <taxon>Eukaryota</taxon>
        <taxon>Metazoa</taxon>
        <taxon>Ecdysozoa</taxon>
        <taxon>Arthropoda</taxon>
        <taxon>Crustacea</taxon>
        <taxon>Multicrustacea</taxon>
        <taxon>Malacostraca</taxon>
        <taxon>Eumalacostraca</taxon>
        <taxon>Eucarida</taxon>
        <taxon>Decapoda</taxon>
        <taxon>Pleocyemata</taxon>
        <taxon>Caridea</taxon>
        <taxon>Atyoidea</taxon>
        <taxon>Atyidae</taxon>
        <taxon>Halocaridina</taxon>
    </lineage>
</organism>
<dbReference type="AlphaFoldDB" id="A0AAN8WVC3"/>
<evidence type="ECO:0000313" key="3">
    <source>
        <dbReference type="Proteomes" id="UP001381693"/>
    </source>
</evidence>
<dbReference type="SUPFAM" id="SSF57756">
    <property type="entry name" value="Retrovirus zinc finger-like domains"/>
    <property type="match status" value="1"/>
</dbReference>
<accession>A0AAN8WVC3</accession>
<reference evidence="2 3" key="1">
    <citation type="submission" date="2023-11" db="EMBL/GenBank/DDBJ databases">
        <title>Halocaridina rubra genome assembly.</title>
        <authorList>
            <person name="Smith C."/>
        </authorList>
    </citation>
    <scope>NUCLEOTIDE SEQUENCE [LARGE SCALE GENOMIC DNA]</scope>
    <source>
        <strain evidence="2">EP-1</strain>
        <tissue evidence="2">Whole</tissue>
    </source>
</reference>
<protein>
    <recommendedName>
        <fullName evidence="4">CCHC-type domain-containing protein</fullName>
    </recommendedName>
</protein>
<comment type="caution">
    <text evidence="2">The sequence shown here is derived from an EMBL/GenBank/DDBJ whole genome shotgun (WGS) entry which is preliminary data.</text>
</comment>
<keyword evidence="3" id="KW-1185">Reference proteome</keyword>
<dbReference type="Gene3D" id="4.10.60.10">
    <property type="entry name" value="Zinc finger, CCHC-type"/>
    <property type="match status" value="1"/>
</dbReference>
<name>A0AAN8WVC3_HALRR</name>
<evidence type="ECO:0000256" key="1">
    <source>
        <dbReference type="SAM" id="MobiDB-lite"/>
    </source>
</evidence>
<evidence type="ECO:0000313" key="2">
    <source>
        <dbReference type="EMBL" id="KAK7068054.1"/>
    </source>
</evidence>
<dbReference type="InterPro" id="IPR036875">
    <property type="entry name" value="Znf_CCHC_sf"/>
</dbReference>
<dbReference type="Proteomes" id="UP001381693">
    <property type="component" value="Unassembled WGS sequence"/>
</dbReference>
<dbReference type="GO" id="GO:0008270">
    <property type="term" value="F:zinc ion binding"/>
    <property type="evidence" value="ECO:0007669"/>
    <property type="project" value="InterPro"/>
</dbReference>
<dbReference type="EMBL" id="JAXCGZ010017472">
    <property type="protein sequence ID" value="KAK7068054.1"/>
    <property type="molecule type" value="Genomic_DNA"/>
</dbReference>
<proteinExistence type="predicted"/>
<dbReference type="GO" id="GO:0003676">
    <property type="term" value="F:nucleic acid binding"/>
    <property type="evidence" value="ECO:0007669"/>
    <property type="project" value="InterPro"/>
</dbReference>
<feature type="region of interest" description="Disordered" evidence="1">
    <location>
        <begin position="79"/>
        <end position="101"/>
    </location>
</feature>
<gene>
    <name evidence="2" type="ORF">SK128_023209</name>
</gene>